<proteinExistence type="predicted"/>
<keyword evidence="2" id="KW-1185">Reference proteome</keyword>
<name>A0A0D0CYD5_9AGAR</name>
<reference evidence="1 2" key="1">
    <citation type="submission" date="2014-04" db="EMBL/GenBank/DDBJ databases">
        <title>Evolutionary Origins and Diversification of the Mycorrhizal Mutualists.</title>
        <authorList>
            <consortium name="DOE Joint Genome Institute"/>
            <consortium name="Mycorrhizal Genomics Consortium"/>
            <person name="Kohler A."/>
            <person name="Kuo A."/>
            <person name="Nagy L.G."/>
            <person name="Floudas D."/>
            <person name="Copeland A."/>
            <person name="Barry K.W."/>
            <person name="Cichocki N."/>
            <person name="Veneault-Fourrey C."/>
            <person name="LaButti K."/>
            <person name="Lindquist E.A."/>
            <person name="Lipzen A."/>
            <person name="Lundell T."/>
            <person name="Morin E."/>
            <person name="Murat C."/>
            <person name="Riley R."/>
            <person name="Ohm R."/>
            <person name="Sun H."/>
            <person name="Tunlid A."/>
            <person name="Henrissat B."/>
            <person name="Grigoriev I.V."/>
            <person name="Hibbett D.S."/>
            <person name="Martin F."/>
        </authorList>
    </citation>
    <scope>NUCLEOTIDE SEQUENCE [LARGE SCALE GENOMIC DNA]</scope>
    <source>
        <strain evidence="1 2">FD-317 M1</strain>
    </source>
</reference>
<accession>A0A0D0CYD5</accession>
<dbReference type="AlphaFoldDB" id="A0A0D0CYD5"/>
<dbReference type="EMBL" id="KN834771">
    <property type="protein sequence ID" value="KIK61363.1"/>
    <property type="molecule type" value="Genomic_DNA"/>
</dbReference>
<evidence type="ECO:0000313" key="1">
    <source>
        <dbReference type="EMBL" id="KIK61363.1"/>
    </source>
</evidence>
<evidence type="ECO:0000313" key="2">
    <source>
        <dbReference type="Proteomes" id="UP000053593"/>
    </source>
</evidence>
<dbReference type="HOGENOM" id="CLU_1959830_0_0_1"/>
<gene>
    <name evidence="1" type="ORF">GYMLUDRAFT_997141</name>
</gene>
<protein>
    <submittedName>
        <fullName evidence="1">Uncharacterized protein</fullName>
    </submittedName>
</protein>
<organism evidence="1 2">
    <name type="scientific">Collybiopsis luxurians FD-317 M1</name>
    <dbReference type="NCBI Taxonomy" id="944289"/>
    <lineage>
        <taxon>Eukaryota</taxon>
        <taxon>Fungi</taxon>
        <taxon>Dikarya</taxon>
        <taxon>Basidiomycota</taxon>
        <taxon>Agaricomycotina</taxon>
        <taxon>Agaricomycetes</taxon>
        <taxon>Agaricomycetidae</taxon>
        <taxon>Agaricales</taxon>
        <taxon>Marasmiineae</taxon>
        <taxon>Omphalotaceae</taxon>
        <taxon>Collybiopsis</taxon>
        <taxon>Collybiopsis luxurians</taxon>
    </lineage>
</organism>
<dbReference type="Proteomes" id="UP000053593">
    <property type="component" value="Unassembled WGS sequence"/>
</dbReference>
<sequence>MGFGAIAIAAGASVDEADEAVGFASTFAGAWGGEACLAAALNDFGGGRPVNSPYEADPGTSSLPATLPTEGGGSPSFLRSIVNCIAHDGDVFFHRTFLICGYLFSFEILSASKSDVVLGRVDATVAHM</sequence>